<dbReference type="Gene3D" id="3.40.50.2300">
    <property type="match status" value="2"/>
</dbReference>
<reference evidence="1 2" key="1">
    <citation type="submission" date="2024-02" db="EMBL/GenBank/DDBJ databases">
        <title>Adaptive strategies in a cosmopolitan and abundant soil bacterium.</title>
        <authorList>
            <person name="Carini P."/>
        </authorList>
    </citation>
    <scope>NUCLEOTIDE SEQUENCE [LARGE SCALE GENOMIC DNA]</scope>
    <source>
        <strain evidence="1 2">AZCC 1608</strain>
    </source>
</reference>
<comment type="caution">
    <text evidence="1">The sequence shown here is derived from an EMBL/GenBank/DDBJ whole genome shotgun (WGS) entry which is preliminary data.</text>
</comment>
<dbReference type="RefSeq" id="WP_334489100.1">
    <property type="nucleotide sequence ID" value="NZ_JAZHRV010000001.1"/>
</dbReference>
<gene>
    <name evidence="1" type="ORF">V1286_007719</name>
</gene>
<proteinExistence type="predicted"/>
<keyword evidence="2" id="KW-1185">Reference proteome</keyword>
<organism evidence="1 2">
    <name type="scientific">Bradyrhizobium algeriense</name>
    <dbReference type="NCBI Taxonomy" id="634784"/>
    <lineage>
        <taxon>Bacteria</taxon>
        <taxon>Pseudomonadati</taxon>
        <taxon>Pseudomonadota</taxon>
        <taxon>Alphaproteobacteria</taxon>
        <taxon>Hyphomicrobiales</taxon>
        <taxon>Nitrobacteraceae</taxon>
        <taxon>Bradyrhizobium</taxon>
    </lineage>
</organism>
<dbReference type="EMBL" id="JAZHRV010000001">
    <property type="protein sequence ID" value="MEH2560190.1"/>
    <property type="molecule type" value="Genomic_DNA"/>
</dbReference>
<evidence type="ECO:0000313" key="2">
    <source>
        <dbReference type="Proteomes" id="UP001364224"/>
    </source>
</evidence>
<protein>
    <submittedName>
        <fullName evidence="1">ABC transport system substrate-binding protein</fullName>
    </submittedName>
</protein>
<dbReference type="PANTHER" id="PTHR35271">
    <property type="entry name" value="ABC TRANSPORTER, SUBSTRATE-BINDING LIPOPROTEIN-RELATED"/>
    <property type="match status" value="1"/>
</dbReference>
<sequence>MRRREFITLLGSAAVAWPLAARAQQAARPPRLAMFHPAIPPALLTETGGGSAWRAFFGELRRLGYVEGQSLIIERYWAEGRHDRYAEVVREIVTRNPDVIVTGTNPVVTVFKAATGTIPIVAFMLDPLQAGLVTNLQRPGGNLTGITLDAGIEIWGKRLEFLKEAIPSMQKAVFLGMRGGWEGSVEQVLRGAAARLGISLAFVFPQEGKPSEIERVFDAIAEQRPDALLVSGEGDLYANRQLIAELAAKKRLPTICPYRDYVEAGVLMGYALDLTELFRRLADDVHKILKGAKPGDIPIYQATKFELLINLKTAKAFALTLPPALLARADEVIE</sequence>
<accession>A0ABU8BNP8</accession>
<dbReference type="Pfam" id="PF04392">
    <property type="entry name" value="ABC_sub_bind"/>
    <property type="match status" value="1"/>
</dbReference>
<name>A0ABU8BNP8_9BRAD</name>
<dbReference type="InterPro" id="IPR007487">
    <property type="entry name" value="ABC_transpt-TYRBP-like"/>
</dbReference>
<dbReference type="PANTHER" id="PTHR35271:SF1">
    <property type="entry name" value="ABC TRANSPORTER, SUBSTRATE-BINDING LIPOPROTEIN"/>
    <property type="match status" value="1"/>
</dbReference>
<dbReference type="Proteomes" id="UP001364224">
    <property type="component" value="Unassembled WGS sequence"/>
</dbReference>
<dbReference type="CDD" id="cd06325">
    <property type="entry name" value="PBP1_ABC_unchar_transporter"/>
    <property type="match status" value="1"/>
</dbReference>
<evidence type="ECO:0000313" key="1">
    <source>
        <dbReference type="EMBL" id="MEH2560190.1"/>
    </source>
</evidence>